<proteinExistence type="predicted"/>
<keyword evidence="5" id="KW-1185">Reference proteome</keyword>
<dbReference type="KEGG" id="cel:CELE_ZC487.5"/>
<dbReference type="InParanoid" id="Q23353"/>
<feature type="compositionally biased region" description="Basic residues" evidence="1">
    <location>
        <begin position="77"/>
        <end position="94"/>
    </location>
</feature>
<dbReference type="AlphaFoldDB" id="Q23353"/>
<dbReference type="Pfam" id="PF04155">
    <property type="entry name" value="Ground-like"/>
    <property type="match status" value="1"/>
</dbReference>
<dbReference type="WormBase" id="ZC487.5">
    <property type="protein sequence ID" value="CE07607"/>
    <property type="gene ID" value="WBGene00001717"/>
    <property type="gene designation" value="grl-8"/>
</dbReference>
<dbReference type="GeneID" id="191191"/>
<dbReference type="HOGENOM" id="CLU_1300678_0_0_1"/>
<evidence type="ECO:0000256" key="1">
    <source>
        <dbReference type="SAM" id="MobiDB-lite"/>
    </source>
</evidence>
<feature type="chain" id="PRO_5004201534" evidence="2">
    <location>
        <begin position="19"/>
        <end position="212"/>
    </location>
</feature>
<dbReference type="Proteomes" id="UP000001940">
    <property type="component" value="Chromosome V"/>
</dbReference>
<protein>
    <submittedName>
        <fullName evidence="4">Ground-like domain-containing protein</fullName>
    </submittedName>
</protein>
<feature type="signal peptide" evidence="2">
    <location>
        <begin position="1"/>
        <end position="18"/>
    </location>
</feature>
<feature type="domain" description="Ground-like" evidence="3">
    <location>
        <begin position="104"/>
        <end position="173"/>
    </location>
</feature>
<dbReference type="RefSeq" id="NP_504707.1">
    <property type="nucleotide sequence ID" value="NM_072306.2"/>
</dbReference>
<dbReference type="STRING" id="6239.ZC487.5.1"/>
<dbReference type="EMBL" id="BX284605">
    <property type="protein sequence ID" value="CCD74347.1"/>
    <property type="molecule type" value="Genomic_DNA"/>
</dbReference>
<organism evidence="4 5">
    <name type="scientific">Caenorhabditis elegans</name>
    <dbReference type="NCBI Taxonomy" id="6239"/>
    <lineage>
        <taxon>Eukaryota</taxon>
        <taxon>Metazoa</taxon>
        <taxon>Ecdysozoa</taxon>
        <taxon>Nematoda</taxon>
        <taxon>Chromadorea</taxon>
        <taxon>Rhabditida</taxon>
        <taxon>Rhabditina</taxon>
        <taxon>Rhabditomorpha</taxon>
        <taxon>Rhabditoidea</taxon>
        <taxon>Rhabditidae</taxon>
        <taxon>Peloderinae</taxon>
        <taxon>Caenorhabditis</taxon>
    </lineage>
</organism>
<dbReference type="PhylomeDB" id="Q23353"/>
<dbReference type="PaxDb" id="6239-ZC487.5"/>
<feature type="compositionally biased region" description="Basic and acidic residues" evidence="1">
    <location>
        <begin position="63"/>
        <end position="75"/>
    </location>
</feature>
<evidence type="ECO:0000313" key="6">
    <source>
        <dbReference type="WormBase" id="ZC487.5"/>
    </source>
</evidence>
<name>Q23353_CAEEL</name>
<feature type="region of interest" description="Disordered" evidence="1">
    <location>
        <begin position="25"/>
        <end position="96"/>
    </location>
</feature>
<gene>
    <name evidence="4 6" type="primary">grl-8</name>
    <name evidence="4" type="ORF">CELE_ZC487.5</name>
    <name evidence="6" type="ORF">ZC487.5</name>
</gene>
<dbReference type="FunCoup" id="Q23353">
    <property type="interactions" value="1522"/>
</dbReference>
<accession>Q23353</accession>
<dbReference type="OrthoDB" id="5820722at2759"/>
<dbReference type="eggNOG" id="ENOG502TGXX">
    <property type="taxonomic scope" value="Eukaryota"/>
</dbReference>
<evidence type="ECO:0000259" key="3">
    <source>
        <dbReference type="Pfam" id="PF04155"/>
    </source>
</evidence>
<evidence type="ECO:0000313" key="5">
    <source>
        <dbReference type="Proteomes" id="UP000001940"/>
    </source>
</evidence>
<dbReference type="CTD" id="191191"/>
<feature type="compositionally biased region" description="Pro residues" evidence="1">
    <location>
        <begin position="25"/>
        <end position="34"/>
    </location>
</feature>
<keyword evidence="2" id="KW-0732">Signal</keyword>
<evidence type="ECO:0000256" key="2">
    <source>
        <dbReference type="SAM" id="SignalP"/>
    </source>
</evidence>
<dbReference type="PIR" id="T29480">
    <property type="entry name" value="T29480"/>
</dbReference>
<evidence type="ECO:0000313" key="4">
    <source>
        <dbReference type="EMBL" id="CCD74347.1"/>
    </source>
</evidence>
<sequence>MCHYYLLRGFLLISVASSAIIPLPSPPNPLPEPPTVDASPSLTSEKRTVAMEVTSSAHHLLRPKTESDSEEEQPKPTRNRVRLHSHNSKVSKVSRTREVEVLSEKCNDDKLEQIMQDAMTPSLSTSKMVISERATRDFGANFDVICARGHFSYYVEAASYCEVTMNDVTCLAYKPGPQTDDGSKNDFIDIKDELIKNKNTREKDEAESKKNR</sequence>
<dbReference type="InterPro" id="IPR007284">
    <property type="entry name" value="Ground-like_dom"/>
</dbReference>
<dbReference type="OMA" id="VICARGH"/>
<dbReference type="UCSC" id="ZC487.5">
    <property type="organism name" value="c. elegans"/>
</dbReference>
<reference evidence="4 5" key="1">
    <citation type="journal article" date="1998" name="Science">
        <title>Genome sequence of the nematode C. elegans: a platform for investigating biology.</title>
        <authorList>
            <consortium name="The C. elegans sequencing consortium"/>
            <person name="Sulson J.E."/>
            <person name="Waterston R."/>
        </authorList>
    </citation>
    <scope>NUCLEOTIDE SEQUENCE [LARGE SCALE GENOMIC DNA]</scope>
    <source>
        <strain evidence="4 5">Bristol N2</strain>
    </source>
</reference>
<dbReference type="AGR" id="WB:WBGene00001717"/>